<keyword evidence="2" id="KW-0521">NADP</keyword>
<comment type="similarity">
    <text evidence="1 4">Belongs to the short-chain dehydrogenases/reductases (SDR) family.</text>
</comment>
<dbReference type="SUPFAM" id="SSF51735">
    <property type="entry name" value="NAD(P)-binding Rossmann-fold domains"/>
    <property type="match status" value="1"/>
</dbReference>
<dbReference type="AlphaFoldDB" id="A0A2Y8ZTH0"/>
<sequence>MALFSHERSYAGARVLLTGGCSGLGLELTKLFAADGARVLVGDIHEQAPEGVLPAGVEYRKLDIRSDEQWEETRNWMEANWGGIDVLVNNAGIAAGGRLDVEGMDNWQRIVDVNLLGAVRGIRTFVPLMKAQRSGQIINTASLAGLVHAPAMASYNAVKAGIVAVSETARWELAPYKISVSAICPSFFRTNLHHSLEGKDVEMEQTAVNLITKAPRGAAQVAATAYKKVKQGKFIVITDPDGQIAYFGKRYSPLVYKALMLQAGRRVGSGKTPVPPIIDKLQSLGAKR</sequence>
<protein>
    <submittedName>
        <fullName evidence="5">NADP-dependent 3-hydroxy acid dehydrogenase YdfG</fullName>
    </submittedName>
</protein>
<keyword evidence="3" id="KW-0560">Oxidoreductase</keyword>
<organism evidence="5 6">
    <name type="scientific">Branchiibius hedensis</name>
    <dbReference type="NCBI Taxonomy" id="672460"/>
    <lineage>
        <taxon>Bacteria</taxon>
        <taxon>Bacillati</taxon>
        <taxon>Actinomycetota</taxon>
        <taxon>Actinomycetes</taxon>
        <taxon>Micrococcales</taxon>
        <taxon>Dermacoccaceae</taxon>
        <taxon>Branchiibius</taxon>
    </lineage>
</organism>
<dbReference type="Pfam" id="PF00106">
    <property type="entry name" value="adh_short"/>
    <property type="match status" value="1"/>
</dbReference>
<gene>
    <name evidence="5" type="ORF">SAMN04489750_3061</name>
</gene>
<dbReference type="PRINTS" id="PR00080">
    <property type="entry name" value="SDRFAMILY"/>
</dbReference>
<dbReference type="EMBL" id="UESZ01000001">
    <property type="protein sequence ID" value="SSA35691.1"/>
    <property type="molecule type" value="Genomic_DNA"/>
</dbReference>
<accession>A0A2Y8ZTH0</accession>
<dbReference type="InterPro" id="IPR002347">
    <property type="entry name" value="SDR_fam"/>
</dbReference>
<dbReference type="OrthoDB" id="9775296at2"/>
<evidence type="ECO:0000256" key="3">
    <source>
        <dbReference type="ARBA" id="ARBA00023002"/>
    </source>
</evidence>
<evidence type="ECO:0000256" key="4">
    <source>
        <dbReference type="RuleBase" id="RU000363"/>
    </source>
</evidence>
<evidence type="ECO:0000313" key="5">
    <source>
        <dbReference type="EMBL" id="SSA35691.1"/>
    </source>
</evidence>
<dbReference type="PANTHER" id="PTHR43391">
    <property type="entry name" value="RETINOL DEHYDROGENASE-RELATED"/>
    <property type="match status" value="1"/>
</dbReference>
<name>A0A2Y8ZTH0_9MICO</name>
<evidence type="ECO:0000256" key="2">
    <source>
        <dbReference type="ARBA" id="ARBA00022857"/>
    </source>
</evidence>
<dbReference type="InterPro" id="IPR036291">
    <property type="entry name" value="NAD(P)-bd_dom_sf"/>
</dbReference>
<evidence type="ECO:0000313" key="6">
    <source>
        <dbReference type="Proteomes" id="UP000250028"/>
    </source>
</evidence>
<dbReference type="Proteomes" id="UP000250028">
    <property type="component" value="Unassembled WGS sequence"/>
</dbReference>
<dbReference type="Gene3D" id="3.40.50.720">
    <property type="entry name" value="NAD(P)-binding Rossmann-like Domain"/>
    <property type="match status" value="1"/>
</dbReference>
<evidence type="ECO:0000256" key="1">
    <source>
        <dbReference type="ARBA" id="ARBA00006484"/>
    </source>
</evidence>
<proteinExistence type="inferred from homology"/>
<keyword evidence="6" id="KW-1185">Reference proteome</keyword>
<dbReference type="GO" id="GO:0016491">
    <property type="term" value="F:oxidoreductase activity"/>
    <property type="evidence" value="ECO:0007669"/>
    <property type="project" value="UniProtKB-KW"/>
</dbReference>
<dbReference type="PRINTS" id="PR00081">
    <property type="entry name" value="GDHRDH"/>
</dbReference>
<reference evidence="6" key="1">
    <citation type="submission" date="2016-10" db="EMBL/GenBank/DDBJ databases">
        <authorList>
            <person name="Varghese N."/>
            <person name="Submissions S."/>
        </authorList>
    </citation>
    <scope>NUCLEOTIDE SEQUENCE [LARGE SCALE GENOMIC DNA]</scope>
    <source>
        <strain evidence="6">DSM 22951</strain>
    </source>
</reference>
<dbReference type="CDD" id="cd05233">
    <property type="entry name" value="SDR_c"/>
    <property type="match status" value="1"/>
</dbReference>
<dbReference type="PANTHER" id="PTHR43391:SF14">
    <property type="entry name" value="DEHYDROGENASE_REDUCTASE SDR FAMILY PROTEIN 7-LIKE"/>
    <property type="match status" value="1"/>
</dbReference>
<dbReference type="RefSeq" id="WP_109687138.1">
    <property type="nucleotide sequence ID" value="NZ_QGDN01000001.1"/>
</dbReference>